<dbReference type="AlphaFoldDB" id="A0A1S6HUJ1"/>
<dbReference type="EMBL" id="CP014782">
    <property type="protein sequence ID" value="AQS39159.1"/>
    <property type="molecule type" value="Genomic_DNA"/>
</dbReference>
<accession>A0A1S6HUJ1</accession>
<reference evidence="2 3" key="1">
    <citation type="submission" date="2016-03" db="EMBL/GenBank/DDBJ databases">
        <title>Complete genome sequence of Shewanella psychrophila WP2, a deep sea bacterium isolated from west Pacific sediment.</title>
        <authorList>
            <person name="Xu G."/>
            <person name="Jian H."/>
        </authorList>
    </citation>
    <scope>NUCLEOTIDE SEQUENCE [LARGE SCALE GENOMIC DNA]</scope>
    <source>
        <strain evidence="2 3">WP2</strain>
    </source>
</reference>
<dbReference type="OrthoDB" id="6267486at2"/>
<evidence type="ECO:0008006" key="4">
    <source>
        <dbReference type="Google" id="ProtNLM"/>
    </source>
</evidence>
<organism evidence="2 3">
    <name type="scientific">Shewanella psychrophila</name>
    <dbReference type="NCBI Taxonomy" id="225848"/>
    <lineage>
        <taxon>Bacteria</taxon>
        <taxon>Pseudomonadati</taxon>
        <taxon>Pseudomonadota</taxon>
        <taxon>Gammaproteobacteria</taxon>
        <taxon>Alteromonadales</taxon>
        <taxon>Shewanellaceae</taxon>
        <taxon>Shewanella</taxon>
    </lineage>
</organism>
<gene>
    <name evidence="2" type="ORF">Sps_04044</name>
</gene>
<keyword evidence="1" id="KW-1133">Transmembrane helix</keyword>
<sequence>MTHSHVTKLTFMEKVSLYRPKHGALISRVLAAIFGGYLVAANVCGFIAALLPLPAVDATLVATMLAFAIYAVSGMRAFSLQSPMRACLEPLIMSACLYAATQMMS</sequence>
<feature type="transmembrane region" description="Helical" evidence="1">
    <location>
        <begin position="58"/>
        <end position="78"/>
    </location>
</feature>
<keyword evidence="1" id="KW-0812">Transmembrane</keyword>
<keyword evidence="1" id="KW-0472">Membrane</keyword>
<name>A0A1S6HUJ1_9GAMM</name>
<dbReference type="STRING" id="225848.Sps_04044"/>
<dbReference type="Proteomes" id="UP000189545">
    <property type="component" value="Chromosome"/>
</dbReference>
<evidence type="ECO:0000313" key="3">
    <source>
        <dbReference type="Proteomes" id="UP000189545"/>
    </source>
</evidence>
<keyword evidence="3" id="KW-1185">Reference proteome</keyword>
<feature type="transmembrane region" description="Helical" evidence="1">
    <location>
        <begin position="29"/>
        <end position="52"/>
    </location>
</feature>
<protein>
    <recommendedName>
        <fullName evidence="4">DUF3649 domain-containing protein</fullName>
    </recommendedName>
</protein>
<dbReference type="KEGG" id="spsw:Sps_04044"/>
<proteinExistence type="predicted"/>
<evidence type="ECO:0000313" key="2">
    <source>
        <dbReference type="EMBL" id="AQS39159.1"/>
    </source>
</evidence>
<evidence type="ECO:0000256" key="1">
    <source>
        <dbReference type="SAM" id="Phobius"/>
    </source>
</evidence>